<dbReference type="AlphaFoldDB" id="A0A183M021"/>
<sequence length="101" mass="11514">MRIDIFVDLFESGNTTTLKLQVALMATENYLSSKVSKGLVDNLLNSCDRNLKLELVQLGAEYEHRLNLGQKPIFHLEAFVIAFMAIYKRYIEDALGSGMEW</sequence>
<dbReference type="Proteomes" id="UP000277204">
    <property type="component" value="Unassembled WGS sequence"/>
</dbReference>
<gene>
    <name evidence="1" type="ORF">SMRZ_LOCUS9396</name>
</gene>
<dbReference type="Pfam" id="PF22534">
    <property type="entry name" value="RFC_C"/>
    <property type="match status" value="1"/>
</dbReference>
<evidence type="ECO:0000313" key="1">
    <source>
        <dbReference type="EMBL" id="VDO86144.1"/>
    </source>
</evidence>
<dbReference type="STRING" id="48269.A0A183M021"/>
<dbReference type="GO" id="GO:0003677">
    <property type="term" value="F:DNA binding"/>
    <property type="evidence" value="ECO:0007669"/>
    <property type="project" value="InterPro"/>
</dbReference>
<evidence type="ECO:0000313" key="2">
    <source>
        <dbReference type="Proteomes" id="UP000277204"/>
    </source>
</evidence>
<keyword evidence="2" id="KW-1185">Reference proteome</keyword>
<reference evidence="1 2" key="1">
    <citation type="submission" date="2018-11" db="EMBL/GenBank/DDBJ databases">
        <authorList>
            <consortium name="Pathogen Informatics"/>
        </authorList>
    </citation>
    <scope>NUCLEOTIDE SEQUENCE [LARGE SCALE GENOMIC DNA]</scope>
    <source>
        <strain evidence="1 2">Zambia</strain>
    </source>
</reference>
<dbReference type="EMBL" id="UZAI01004417">
    <property type="protein sequence ID" value="VDO86144.1"/>
    <property type="molecule type" value="Genomic_DNA"/>
</dbReference>
<organism evidence="1 2">
    <name type="scientific">Schistosoma margrebowiei</name>
    <dbReference type="NCBI Taxonomy" id="48269"/>
    <lineage>
        <taxon>Eukaryota</taxon>
        <taxon>Metazoa</taxon>
        <taxon>Spiralia</taxon>
        <taxon>Lophotrochozoa</taxon>
        <taxon>Platyhelminthes</taxon>
        <taxon>Trematoda</taxon>
        <taxon>Digenea</taxon>
        <taxon>Strigeidida</taxon>
        <taxon>Schistosomatoidea</taxon>
        <taxon>Schistosomatidae</taxon>
        <taxon>Schistosoma</taxon>
    </lineage>
</organism>
<name>A0A183M021_9TREM</name>
<dbReference type="GO" id="GO:0006260">
    <property type="term" value="P:DNA replication"/>
    <property type="evidence" value="ECO:0007669"/>
    <property type="project" value="InterPro"/>
</dbReference>
<dbReference type="InterPro" id="IPR008921">
    <property type="entry name" value="DNA_pol3_clamp-load_cplx_C"/>
</dbReference>
<accession>A0A183M021</accession>
<dbReference type="SUPFAM" id="SSF48019">
    <property type="entry name" value="post-AAA+ oligomerization domain-like"/>
    <property type="match status" value="1"/>
</dbReference>
<protein>
    <submittedName>
        <fullName evidence="1">Uncharacterized protein</fullName>
    </submittedName>
</protein>
<dbReference type="Gene3D" id="1.20.272.10">
    <property type="match status" value="1"/>
</dbReference>
<proteinExistence type="predicted"/>